<dbReference type="InterPro" id="IPR052093">
    <property type="entry name" value="HR_Repair_Mediator"/>
</dbReference>
<gene>
    <name evidence="9" type="ORF">MKK02DRAFT_29468</name>
</gene>
<keyword evidence="10" id="KW-1185">Reference proteome</keyword>
<dbReference type="Proteomes" id="UP001164286">
    <property type="component" value="Unassembled WGS sequence"/>
</dbReference>
<keyword evidence="3" id="KW-0227">DNA damage</keyword>
<dbReference type="InterPro" id="IPR027417">
    <property type="entry name" value="P-loop_NTPase"/>
</dbReference>
<dbReference type="PANTHER" id="PTHR46239:SF1">
    <property type="entry name" value="DNA REPAIR PROTEIN RAD51 HOMOLOG 3"/>
    <property type="match status" value="1"/>
</dbReference>
<dbReference type="PANTHER" id="PTHR46239">
    <property type="entry name" value="DNA REPAIR PROTEIN RAD51 HOMOLOG 3 RAD51C"/>
    <property type="match status" value="1"/>
</dbReference>
<dbReference type="AlphaFoldDB" id="A0AA38HFJ7"/>
<dbReference type="GO" id="GO:0033063">
    <property type="term" value="C:Rad51B-Rad51C-Rad51D-XRCC2 complex"/>
    <property type="evidence" value="ECO:0007669"/>
    <property type="project" value="TreeGrafter"/>
</dbReference>
<reference evidence="9" key="1">
    <citation type="journal article" date="2022" name="G3 (Bethesda)">
        <title>High quality genome of the basidiomycete yeast Dioszegia hungarica PDD-24b-2 isolated from cloud water.</title>
        <authorList>
            <person name="Jarrige D."/>
            <person name="Haridas S."/>
            <person name="Bleykasten-Grosshans C."/>
            <person name="Joly M."/>
            <person name="Nadalig T."/>
            <person name="Sancelme M."/>
            <person name="Vuilleumier S."/>
            <person name="Grigoriev I.V."/>
            <person name="Amato P."/>
            <person name="Bringel F."/>
        </authorList>
    </citation>
    <scope>NUCLEOTIDE SEQUENCE</scope>
    <source>
        <strain evidence="9">PDD-24b-2</strain>
    </source>
</reference>
<dbReference type="GO" id="GO:0005524">
    <property type="term" value="F:ATP binding"/>
    <property type="evidence" value="ECO:0007669"/>
    <property type="project" value="UniProtKB-KW"/>
</dbReference>
<dbReference type="GO" id="GO:0000400">
    <property type="term" value="F:four-way junction DNA binding"/>
    <property type="evidence" value="ECO:0007669"/>
    <property type="project" value="TreeGrafter"/>
</dbReference>
<dbReference type="GO" id="GO:0033065">
    <property type="term" value="C:Rad51C-XRCC3 complex"/>
    <property type="evidence" value="ECO:0007669"/>
    <property type="project" value="TreeGrafter"/>
</dbReference>
<accession>A0AA38HFJ7</accession>
<dbReference type="GO" id="GO:0007131">
    <property type="term" value="P:reciprocal meiotic recombination"/>
    <property type="evidence" value="ECO:0007669"/>
    <property type="project" value="TreeGrafter"/>
</dbReference>
<keyword evidence="4" id="KW-0067">ATP-binding</keyword>
<comment type="caution">
    <text evidence="9">The sequence shown here is derived from an EMBL/GenBank/DDBJ whole genome shotgun (WGS) entry which is preliminary data.</text>
</comment>
<sequence length="399" mass="42849">MLISQLAATHSVKSALQEAGYHNTTELLQTAASDLSAELSIPLSQAEDIIRQCRNPPGPSRQASPHRNGHDGHDAASASATAEIQASTAAALLVPQSLPRFSTLSETLDALISQHTCADADVTSEDRATAATGAITPGMAVEISGPPGIGKTAIAIGLALSARMGTRKRRKDSVPQDRGGGEVLIIDTEGAITPDRLSKAAEALTRNTSSKFTVDLSPVKFAVADGIDRAPQLLEGIHLVRVATQVQMVAFLNSLDEWLLEHPKVILILIDSLSYHFRQPNFELNARRRVMDTVKQQIGKATMVHHCAIVLITQMATKLLSLDGKRSNFETGEKAVLMPQLGEMWQNAKTLRVVLFRGPDGNEVRYAHVGTSADSDPNGDWACFDISTDGLPMDVEDTR</sequence>
<dbReference type="GeneID" id="77727031"/>
<dbReference type="EMBL" id="JAKWFO010000001">
    <property type="protein sequence ID" value="KAI9639396.1"/>
    <property type="molecule type" value="Genomic_DNA"/>
</dbReference>
<comment type="subcellular location">
    <subcellularLocation>
        <location evidence="1">Nucleus</location>
    </subcellularLocation>
</comment>
<dbReference type="InterPro" id="IPR003593">
    <property type="entry name" value="AAA+_ATPase"/>
</dbReference>
<evidence type="ECO:0000256" key="6">
    <source>
        <dbReference type="ARBA" id="ARBA00023242"/>
    </source>
</evidence>
<evidence type="ECO:0000259" key="8">
    <source>
        <dbReference type="SMART" id="SM00382"/>
    </source>
</evidence>
<keyword evidence="6" id="KW-0539">Nucleus</keyword>
<dbReference type="Pfam" id="PF13481">
    <property type="entry name" value="AAA_25"/>
    <property type="match status" value="1"/>
</dbReference>
<evidence type="ECO:0000256" key="3">
    <source>
        <dbReference type="ARBA" id="ARBA00022763"/>
    </source>
</evidence>
<proteinExistence type="predicted"/>
<dbReference type="GO" id="GO:0005657">
    <property type="term" value="C:replication fork"/>
    <property type="evidence" value="ECO:0007669"/>
    <property type="project" value="TreeGrafter"/>
</dbReference>
<evidence type="ECO:0000313" key="10">
    <source>
        <dbReference type="Proteomes" id="UP001164286"/>
    </source>
</evidence>
<dbReference type="SUPFAM" id="SSF52540">
    <property type="entry name" value="P-loop containing nucleoside triphosphate hydrolases"/>
    <property type="match status" value="1"/>
</dbReference>
<name>A0AA38HFJ7_9TREE</name>
<evidence type="ECO:0000256" key="5">
    <source>
        <dbReference type="ARBA" id="ARBA00023204"/>
    </source>
</evidence>
<keyword evidence="9" id="KW-0378">Hydrolase</keyword>
<evidence type="ECO:0000256" key="4">
    <source>
        <dbReference type="ARBA" id="ARBA00022840"/>
    </source>
</evidence>
<keyword evidence="5" id="KW-0234">DNA repair</keyword>
<dbReference type="GO" id="GO:0008821">
    <property type="term" value="F:crossover junction DNA endonuclease activity"/>
    <property type="evidence" value="ECO:0007669"/>
    <property type="project" value="TreeGrafter"/>
</dbReference>
<evidence type="ECO:0000256" key="2">
    <source>
        <dbReference type="ARBA" id="ARBA00022741"/>
    </source>
</evidence>
<evidence type="ECO:0000313" key="9">
    <source>
        <dbReference type="EMBL" id="KAI9639396.1"/>
    </source>
</evidence>
<organism evidence="9 10">
    <name type="scientific">Dioszegia hungarica</name>
    <dbReference type="NCBI Taxonomy" id="4972"/>
    <lineage>
        <taxon>Eukaryota</taxon>
        <taxon>Fungi</taxon>
        <taxon>Dikarya</taxon>
        <taxon>Basidiomycota</taxon>
        <taxon>Agaricomycotina</taxon>
        <taxon>Tremellomycetes</taxon>
        <taxon>Tremellales</taxon>
        <taxon>Bulleribasidiaceae</taxon>
        <taxon>Dioszegia</taxon>
    </lineage>
</organism>
<evidence type="ECO:0000256" key="1">
    <source>
        <dbReference type="ARBA" id="ARBA00004123"/>
    </source>
</evidence>
<dbReference type="SMART" id="SM00382">
    <property type="entry name" value="AAA"/>
    <property type="match status" value="1"/>
</dbReference>
<feature type="region of interest" description="Disordered" evidence="7">
    <location>
        <begin position="51"/>
        <end position="81"/>
    </location>
</feature>
<dbReference type="Gene3D" id="3.40.50.300">
    <property type="entry name" value="P-loop containing nucleotide triphosphate hydrolases"/>
    <property type="match status" value="1"/>
</dbReference>
<protein>
    <submittedName>
        <fullName evidence="9">P-loop containing nucleoside triphosphate hydrolase protein</fullName>
    </submittedName>
</protein>
<dbReference type="GO" id="GO:0000707">
    <property type="term" value="P:meiotic DNA recombinase assembly"/>
    <property type="evidence" value="ECO:0007669"/>
    <property type="project" value="TreeGrafter"/>
</dbReference>
<evidence type="ECO:0000256" key="7">
    <source>
        <dbReference type="SAM" id="MobiDB-lite"/>
    </source>
</evidence>
<keyword evidence="2" id="KW-0547">Nucleotide-binding</keyword>
<dbReference type="RefSeq" id="XP_052949173.1">
    <property type="nucleotide sequence ID" value="XM_053087826.1"/>
</dbReference>
<feature type="domain" description="AAA+ ATPase" evidence="8">
    <location>
        <begin position="137"/>
        <end position="337"/>
    </location>
</feature>